<proteinExistence type="predicted"/>
<evidence type="ECO:0000256" key="4">
    <source>
        <dbReference type="ARBA" id="ARBA00023125"/>
    </source>
</evidence>
<evidence type="ECO:0000259" key="6">
    <source>
        <dbReference type="PROSITE" id="PS50950"/>
    </source>
</evidence>
<keyword evidence="3" id="KW-0862">Zinc</keyword>
<dbReference type="GO" id="GO:0003677">
    <property type="term" value="F:DNA binding"/>
    <property type="evidence" value="ECO:0007669"/>
    <property type="project" value="UniProtKB-UniRule"/>
</dbReference>
<organism evidence="7 8">
    <name type="scientific">Chrysodeixis includens</name>
    <name type="common">Soybean looper</name>
    <name type="synonym">Pseudoplusia includens</name>
    <dbReference type="NCBI Taxonomy" id="689277"/>
    <lineage>
        <taxon>Eukaryota</taxon>
        <taxon>Metazoa</taxon>
        <taxon>Ecdysozoa</taxon>
        <taxon>Arthropoda</taxon>
        <taxon>Hexapoda</taxon>
        <taxon>Insecta</taxon>
        <taxon>Pterygota</taxon>
        <taxon>Neoptera</taxon>
        <taxon>Endopterygota</taxon>
        <taxon>Lepidoptera</taxon>
        <taxon>Glossata</taxon>
        <taxon>Ditrysia</taxon>
        <taxon>Noctuoidea</taxon>
        <taxon>Noctuidae</taxon>
        <taxon>Plusiinae</taxon>
        <taxon>Chrysodeixis</taxon>
    </lineage>
</organism>
<sequence>MSQKYCSVNNCMNTDANYPELLFFPLPLEVERRALWLRLIRREELQDRVDHVYYICAEHFEPSRIAGTLLRRRLKKRAVPILKLPVRRPQVQETQTEGNETSNTLVQTDHNVQADRAIQTAAYLINTLPRVTHLQQDLKNCRKRARTAARQIYTENNFHKLCDRYLTKPLAAIVKAHTKLKFASSGNRSSPEYKQFCINLFYTSPQAYNLLQGPMCLPNVETIINSPLPTSTVISDNLLNILKAKVSNMSKSDKICSVVVGTIHLKSYLYYNRQADKIVGFHEVNGVEKPAPAKYALVVVLRGIIGKWKQPLGFAYIKDRRRTRQVTTWIEKVLQNAMDIGLDVRTLITTLRLEVLADANLNQITLTKPFFIIKGVKIYYIVAPHKLLLSLRDSLLYCDIYYFDSVAKFEYIKYFYEIDKLREIKLAPKLSDSHMKPSASEKSKIHFATELLSDTVAAALSCYIDFFVLRETAKGTVKFIKMINKLCALLMSPATRSPFENEQAFCGSEDQITFMRDMISFFDSIKLVSTVTKVDITFTSKFIEGFQITIMAILQLHDDLKSEGYPCLQLDRLSKDVVVKCFRNNYAKRTAKYFTPLFDEALHSHLVKVKKEGNLSDLSQLLSNADSFEFKIEPKEEPDSVDSSVCEDPALNTLLIERSDYNKIKLPATNALTYIASYLMSKAIKIHQCTQFQEYMSIKDDDPTIDVDEDSGLPRDFLVFIEGLEKCFQWFFNRNFSSKIYESIIETMSTIAYDAPCDCFPISYVKSLFTRIRICIVIKQNNEDYKIKGKKHFNVQNF</sequence>
<dbReference type="EMBL" id="LR824024">
    <property type="protein sequence ID" value="CAH0595270.1"/>
    <property type="molecule type" value="Genomic_DNA"/>
</dbReference>
<keyword evidence="2 5" id="KW-0863">Zinc-finger</keyword>
<feature type="domain" description="THAP-type" evidence="6">
    <location>
        <begin position="1"/>
        <end position="83"/>
    </location>
</feature>
<evidence type="ECO:0000256" key="2">
    <source>
        <dbReference type="ARBA" id="ARBA00022771"/>
    </source>
</evidence>
<reference evidence="7" key="1">
    <citation type="submission" date="2021-12" db="EMBL/GenBank/DDBJ databases">
        <authorList>
            <person name="King R."/>
        </authorList>
    </citation>
    <scope>NUCLEOTIDE SEQUENCE</scope>
</reference>
<dbReference type="InterPro" id="IPR006612">
    <property type="entry name" value="THAP_Znf"/>
</dbReference>
<dbReference type="Pfam" id="PF05485">
    <property type="entry name" value="THAP"/>
    <property type="match status" value="1"/>
</dbReference>
<dbReference type="OrthoDB" id="8948150at2759"/>
<evidence type="ECO:0000313" key="8">
    <source>
        <dbReference type="Proteomes" id="UP001154114"/>
    </source>
</evidence>
<dbReference type="InterPro" id="IPR048366">
    <property type="entry name" value="TNP-like_GBD"/>
</dbReference>
<dbReference type="SMART" id="SM00692">
    <property type="entry name" value="DM3"/>
    <property type="match status" value="1"/>
</dbReference>
<dbReference type="Pfam" id="PF21788">
    <property type="entry name" value="TNP-like_GBD"/>
    <property type="match status" value="1"/>
</dbReference>
<evidence type="ECO:0000313" key="7">
    <source>
        <dbReference type="EMBL" id="CAH0595270.1"/>
    </source>
</evidence>
<gene>
    <name evidence="7" type="ORF">CINC_LOCUS6664</name>
</gene>
<keyword evidence="1" id="KW-0479">Metal-binding</keyword>
<dbReference type="GO" id="GO:0008270">
    <property type="term" value="F:zinc ion binding"/>
    <property type="evidence" value="ECO:0007669"/>
    <property type="project" value="UniProtKB-KW"/>
</dbReference>
<dbReference type="InterPro" id="IPR048365">
    <property type="entry name" value="TNP-like_RNaseH_N"/>
</dbReference>
<keyword evidence="8" id="KW-1185">Reference proteome</keyword>
<dbReference type="Proteomes" id="UP001154114">
    <property type="component" value="Chromosome 21"/>
</dbReference>
<dbReference type="SUPFAM" id="SSF57716">
    <property type="entry name" value="Glucocorticoid receptor-like (DNA-binding domain)"/>
    <property type="match status" value="1"/>
</dbReference>
<dbReference type="PROSITE" id="PS50950">
    <property type="entry name" value="ZF_THAP"/>
    <property type="match status" value="1"/>
</dbReference>
<keyword evidence="4 5" id="KW-0238">DNA-binding</keyword>
<evidence type="ECO:0000256" key="5">
    <source>
        <dbReference type="PROSITE-ProRule" id="PRU00309"/>
    </source>
</evidence>
<dbReference type="Pfam" id="PF21787">
    <property type="entry name" value="TNP-like_RNaseH_N"/>
    <property type="match status" value="1"/>
</dbReference>
<evidence type="ECO:0000256" key="3">
    <source>
        <dbReference type="ARBA" id="ARBA00022833"/>
    </source>
</evidence>
<evidence type="ECO:0000256" key="1">
    <source>
        <dbReference type="ARBA" id="ARBA00022723"/>
    </source>
</evidence>
<dbReference type="SMART" id="SM00980">
    <property type="entry name" value="THAP"/>
    <property type="match status" value="1"/>
</dbReference>
<dbReference type="AlphaFoldDB" id="A0A9P0FVD8"/>
<protein>
    <recommendedName>
        <fullName evidence="6">THAP-type domain-containing protein</fullName>
    </recommendedName>
</protein>
<name>A0A9P0FVD8_CHRIL</name>
<accession>A0A9P0FVD8</accession>